<dbReference type="PANTHER" id="PTHR45947:SF3">
    <property type="entry name" value="SULFOQUINOVOSYL TRANSFERASE SQD2"/>
    <property type="match status" value="1"/>
</dbReference>
<dbReference type="PANTHER" id="PTHR45947">
    <property type="entry name" value="SULFOQUINOVOSYL TRANSFERASE SQD2"/>
    <property type="match status" value="1"/>
</dbReference>
<dbReference type="Pfam" id="PF13439">
    <property type="entry name" value="Glyco_transf_4"/>
    <property type="match status" value="1"/>
</dbReference>
<evidence type="ECO:0008006" key="5">
    <source>
        <dbReference type="Google" id="ProtNLM"/>
    </source>
</evidence>
<feature type="domain" description="Glycosyl transferase family 1" evidence="1">
    <location>
        <begin position="177"/>
        <end position="333"/>
    </location>
</feature>
<feature type="domain" description="Glycosyltransferase subfamily 4-like N-terminal" evidence="2">
    <location>
        <begin position="14"/>
        <end position="168"/>
    </location>
</feature>
<dbReference type="OrthoDB" id="9811902at2"/>
<gene>
    <name evidence="3" type="ORF">NH26_03935</name>
</gene>
<keyword evidence="4" id="KW-1185">Reference proteome</keyword>
<dbReference type="GO" id="GO:0016757">
    <property type="term" value="F:glycosyltransferase activity"/>
    <property type="evidence" value="ECO:0007669"/>
    <property type="project" value="InterPro"/>
</dbReference>
<comment type="caution">
    <text evidence="3">The sequence shown here is derived from an EMBL/GenBank/DDBJ whole genome shotgun (WGS) entry which is preliminary data.</text>
</comment>
<sequence>MKKKVTHILYSGLGGHGSVVFSILQGDKNNELDQSLIFYGIEKLPEDYRNKVSKRNYNVIYKKKGFDLISYYNVVKCLRKQKPEVIFLHSTNLIFAVKIFSILYGAKIISIEHTPNETKTLIEKIYTLFSLKVSNTVVFLTDFYKNQILNKYSLKTYFKVINNGIDTNFYKLPYFPKRSYNLIMAARFTFQKDQKTIINALNKLNKISMFNYDLFLAGEGATLNELKEYTVKNKIPNIHFLGLLGEKELLRFLQKSDIYIQSSFSETMCTSVLQAMSCSLPVIGTNIPGINNIIEDELNGLLFEVNNTDELISKILFLENQKIYNSISKNARNKMLLEFSQERMFKQYQTLVD</sequence>
<dbReference type="STRING" id="915059.NH26_03935"/>
<dbReference type="InterPro" id="IPR028098">
    <property type="entry name" value="Glyco_trans_4-like_N"/>
</dbReference>
<dbReference type="Proteomes" id="UP000179797">
    <property type="component" value="Unassembled WGS sequence"/>
</dbReference>
<evidence type="ECO:0000259" key="1">
    <source>
        <dbReference type="Pfam" id="PF00534"/>
    </source>
</evidence>
<name>A0A1S1YX04_FLAPC</name>
<proteinExistence type="predicted"/>
<protein>
    <recommendedName>
        <fullName evidence="5">Glycosyl transferase family 1 domain-containing protein</fullName>
    </recommendedName>
</protein>
<dbReference type="Pfam" id="PF00534">
    <property type="entry name" value="Glycos_transf_1"/>
    <property type="match status" value="1"/>
</dbReference>
<dbReference type="RefSeq" id="WP_044229743.1">
    <property type="nucleotide sequence ID" value="NZ_JRYR02000001.1"/>
</dbReference>
<dbReference type="InterPro" id="IPR050194">
    <property type="entry name" value="Glycosyltransferase_grp1"/>
</dbReference>
<evidence type="ECO:0000313" key="4">
    <source>
        <dbReference type="Proteomes" id="UP000179797"/>
    </source>
</evidence>
<reference evidence="3 4" key="1">
    <citation type="journal article" date="2012" name="Int. J. Syst. Evol. Microbiol.">
        <title>Flammeovirga pacifica sp. nov., isolated from deep-sea sediment.</title>
        <authorList>
            <person name="Xu H."/>
            <person name="Fu Y."/>
            <person name="Yang N."/>
            <person name="Ding Z."/>
            <person name="Lai Q."/>
            <person name="Zeng R."/>
        </authorList>
    </citation>
    <scope>NUCLEOTIDE SEQUENCE [LARGE SCALE GENOMIC DNA]</scope>
    <source>
        <strain evidence="4">DSM 24597 / LMG 26175 / WPAGA1</strain>
    </source>
</reference>
<dbReference type="CDD" id="cd03801">
    <property type="entry name" value="GT4_PimA-like"/>
    <property type="match status" value="1"/>
</dbReference>
<dbReference type="EMBL" id="JRYR02000001">
    <property type="protein sequence ID" value="OHX65556.1"/>
    <property type="molecule type" value="Genomic_DNA"/>
</dbReference>
<dbReference type="AlphaFoldDB" id="A0A1S1YX04"/>
<organism evidence="3 4">
    <name type="scientific">Flammeovirga pacifica</name>
    <dbReference type="NCBI Taxonomy" id="915059"/>
    <lineage>
        <taxon>Bacteria</taxon>
        <taxon>Pseudomonadati</taxon>
        <taxon>Bacteroidota</taxon>
        <taxon>Cytophagia</taxon>
        <taxon>Cytophagales</taxon>
        <taxon>Flammeovirgaceae</taxon>
        <taxon>Flammeovirga</taxon>
    </lineage>
</organism>
<dbReference type="SUPFAM" id="SSF53756">
    <property type="entry name" value="UDP-Glycosyltransferase/glycogen phosphorylase"/>
    <property type="match status" value="1"/>
</dbReference>
<dbReference type="Gene3D" id="3.40.50.2000">
    <property type="entry name" value="Glycogen Phosphorylase B"/>
    <property type="match status" value="2"/>
</dbReference>
<dbReference type="InterPro" id="IPR001296">
    <property type="entry name" value="Glyco_trans_1"/>
</dbReference>
<evidence type="ECO:0000259" key="2">
    <source>
        <dbReference type="Pfam" id="PF13439"/>
    </source>
</evidence>
<accession>A0A1S1YX04</accession>
<evidence type="ECO:0000313" key="3">
    <source>
        <dbReference type="EMBL" id="OHX65556.1"/>
    </source>
</evidence>